<dbReference type="PRINTS" id="PR00237">
    <property type="entry name" value="GPCRRHODOPSN"/>
</dbReference>
<keyword evidence="3 9" id="KW-1133">Transmembrane helix</keyword>
<dbReference type="AlphaFoldDB" id="A0AA36H684"/>
<comment type="similarity">
    <text evidence="8">Belongs to the G-protein coupled receptor 1 family.</text>
</comment>
<dbReference type="PANTHER" id="PTHR24243:SF208">
    <property type="entry name" value="PYROKININ-1 RECEPTOR"/>
    <property type="match status" value="1"/>
</dbReference>
<protein>
    <recommendedName>
        <fullName evidence="10">G-protein coupled receptors family 1 profile domain-containing protein</fullName>
    </recommendedName>
</protein>
<evidence type="ECO:0000256" key="1">
    <source>
        <dbReference type="ARBA" id="ARBA00004141"/>
    </source>
</evidence>
<keyword evidence="5 9" id="KW-0472">Membrane</keyword>
<comment type="caution">
    <text evidence="11">The sequence shown here is derived from an EMBL/GenBank/DDBJ whole genome shotgun (WGS) entry which is preliminary data.</text>
</comment>
<comment type="subcellular location">
    <subcellularLocation>
        <location evidence="1">Membrane</location>
        <topology evidence="1">Multi-pass membrane protein</topology>
    </subcellularLocation>
</comment>
<evidence type="ECO:0000256" key="2">
    <source>
        <dbReference type="ARBA" id="ARBA00022692"/>
    </source>
</evidence>
<feature type="transmembrane region" description="Helical" evidence="9">
    <location>
        <begin position="12"/>
        <end position="39"/>
    </location>
</feature>
<dbReference type="PROSITE" id="PS50262">
    <property type="entry name" value="G_PROTEIN_RECEP_F1_2"/>
    <property type="match status" value="1"/>
</dbReference>
<accession>A0AA36H684</accession>
<feature type="transmembrane region" description="Helical" evidence="9">
    <location>
        <begin position="262"/>
        <end position="281"/>
    </location>
</feature>
<dbReference type="PROSITE" id="PS00237">
    <property type="entry name" value="G_PROTEIN_RECEP_F1_1"/>
    <property type="match status" value="1"/>
</dbReference>
<evidence type="ECO:0000259" key="10">
    <source>
        <dbReference type="PROSITE" id="PS50262"/>
    </source>
</evidence>
<dbReference type="InterPro" id="IPR017452">
    <property type="entry name" value="GPCR_Rhodpsn_7TM"/>
</dbReference>
<evidence type="ECO:0000256" key="8">
    <source>
        <dbReference type="RuleBase" id="RU000688"/>
    </source>
</evidence>
<evidence type="ECO:0000256" key="4">
    <source>
        <dbReference type="ARBA" id="ARBA00023040"/>
    </source>
</evidence>
<dbReference type="Pfam" id="PF00001">
    <property type="entry name" value="7tm_1"/>
    <property type="match status" value="1"/>
</dbReference>
<feature type="transmembrane region" description="Helical" evidence="9">
    <location>
        <begin position="178"/>
        <end position="204"/>
    </location>
</feature>
<gene>
    <name evidence="11" type="ORF">CYNAS_LOCUS16822</name>
</gene>
<dbReference type="InterPro" id="IPR000276">
    <property type="entry name" value="GPCR_Rhodpsn"/>
</dbReference>
<keyword evidence="2 8" id="KW-0812">Transmembrane</keyword>
<evidence type="ECO:0000313" key="12">
    <source>
        <dbReference type="Proteomes" id="UP001176961"/>
    </source>
</evidence>
<dbReference type="Proteomes" id="UP001176961">
    <property type="component" value="Unassembled WGS sequence"/>
</dbReference>
<dbReference type="SUPFAM" id="SSF81321">
    <property type="entry name" value="Family A G protein-coupled receptor-like"/>
    <property type="match status" value="1"/>
</dbReference>
<feature type="transmembrane region" description="Helical" evidence="9">
    <location>
        <begin position="225"/>
        <end position="242"/>
    </location>
</feature>
<evidence type="ECO:0000256" key="7">
    <source>
        <dbReference type="ARBA" id="ARBA00023224"/>
    </source>
</evidence>
<evidence type="ECO:0000256" key="3">
    <source>
        <dbReference type="ARBA" id="ARBA00022989"/>
    </source>
</evidence>
<feature type="transmembrane region" description="Helical" evidence="9">
    <location>
        <begin position="51"/>
        <end position="75"/>
    </location>
</feature>
<dbReference type="Gene3D" id="1.20.1070.10">
    <property type="entry name" value="Rhodopsin 7-helix transmembrane proteins"/>
    <property type="match status" value="1"/>
</dbReference>
<dbReference type="GO" id="GO:0005886">
    <property type="term" value="C:plasma membrane"/>
    <property type="evidence" value="ECO:0007669"/>
    <property type="project" value="TreeGrafter"/>
</dbReference>
<feature type="domain" description="G-protein coupled receptors family 1 profile" evidence="10">
    <location>
        <begin position="30"/>
        <end position="281"/>
    </location>
</feature>
<organism evidence="11 12">
    <name type="scientific">Cylicocyclus nassatus</name>
    <name type="common">Nematode worm</name>
    <dbReference type="NCBI Taxonomy" id="53992"/>
    <lineage>
        <taxon>Eukaryota</taxon>
        <taxon>Metazoa</taxon>
        <taxon>Ecdysozoa</taxon>
        <taxon>Nematoda</taxon>
        <taxon>Chromadorea</taxon>
        <taxon>Rhabditida</taxon>
        <taxon>Rhabditina</taxon>
        <taxon>Rhabditomorpha</taxon>
        <taxon>Strongyloidea</taxon>
        <taxon>Strongylidae</taxon>
        <taxon>Cylicocyclus</taxon>
    </lineage>
</organism>
<keyword evidence="12" id="KW-1185">Reference proteome</keyword>
<feature type="transmembrane region" description="Helical" evidence="9">
    <location>
        <begin position="95"/>
        <end position="114"/>
    </location>
</feature>
<reference evidence="11" key="1">
    <citation type="submission" date="2023-07" db="EMBL/GenBank/DDBJ databases">
        <authorList>
            <consortium name="CYATHOMIX"/>
        </authorList>
    </citation>
    <scope>NUCLEOTIDE SEQUENCE</scope>
    <source>
        <strain evidence="11">N/A</strain>
    </source>
</reference>
<sequence>MGFEDWCYNNAVLIPSIAILAIIIVVGAIGNICACLVIVKTKSLHTHANYCLLTLACSDMLLLFLACPVQMYHFISCYASNKFVCKLYFLIKESYGFTSIFTICAFTAERWLAVRHPLRMNELRNFCIAFASVSIFALSIVVGLRSYDVSVFKGNTTENETTEKCAQNKTELTKYTTAVIFTFSYLIPVIMLATMCFQIAACAHSTSRIARTECSRRTSNKMNKLLAAIVVSFLVCWSPHQIAQLIQTFDIVDIKKSVMDPILTISACCYYLNCAVNPILYNMFSNNFRRALVQMISGSDMLGFQLLEELFYHIYSEDFSFPLFILKTNDGRGNRLKLSERQERANTTNQTALMPHITVNLHTISGTHRVYSIERSKP</sequence>
<proteinExistence type="inferred from homology"/>
<keyword evidence="6 8" id="KW-0675">Receptor</keyword>
<keyword evidence="4 8" id="KW-0297">G-protein coupled receptor</keyword>
<dbReference type="GO" id="GO:0008188">
    <property type="term" value="F:neuropeptide receptor activity"/>
    <property type="evidence" value="ECO:0007669"/>
    <property type="project" value="TreeGrafter"/>
</dbReference>
<evidence type="ECO:0000256" key="9">
    <source>
        <dbReference type="SAM" id="Phobius"/>
    </source>
</evidence>
<dbReference type="PANTHER" id="PTHR24243">
    <property type="entry name" value="G-PROTEIN COUPLED RECEPTOR"/>
    <property type="match status" value="1"/>
</dbReference>
<feature type="transmembrane region" description="Helical" evidence="9">
    <location>
        <begin position="126"/>
        <end position="147"/>
    </location>
</feature>
<evidence type="ECO:0000256" key="6">
    <source>
        <dbReference type="ARBA" id="ARBA00023170"/>
    </source>
</evidence>
<name>A0AA36H684_CYLNA</name>
<keyword evidence="7 8" id="KW-0807">Transducer</keyword>
<evidence type="ECO:0000256" key="5">
    <source>
        <dbReference type="ARBA" id="ARBA00023136"/>
    </source>
</evidence>
<dbReference type="EMBL" id="CATQJL010000316">
    <property type="protein sequence ID" value="CAJ0604839.1"/>
    <property type="molecule type" value="Genomic_DNA"/>
</dbReference>
<evidence type="ECO:0000313" key="11">
    <source>
        <dbReference type="EMBL" id="CAJ0604839.1"/>
    </source>
</evidence>